<evidence type="ECO:0000259" key="8">
    <source>
        <dbReference type="Pfam" id="PF20596"/>
    </source>
</evidence>
<feature type="domain" description="SpaA-like prealbumin fold" evidence="7">
    <location>
        <begin position="1484"/>
        <end position="1570"/>
    </location>
</feature>
<evidence type="ECO:0000256" key="1">
    <source>
        <dbReference type="ARBA" id="ARBA00007257"/>
    </source>
</evidence>
<evidence type="ECO:0000259" key="7">
    <source>
        <dbReference type="Pfam" id="PF17802"/>
    </source>
</evidence>
<gene>
    <name evidence="9" type="ORF">MUN88_04125</name>
</gene>
<dbReference type="RefSeq" id="WP_244721212.1">
    <property type="nucleotide sequence ID" value="NZ_CP095072.1"/>
</dbReference>
<evidence type="ECO:0000256" key="3">
    <source>
        <dbReference type="ARBA" id="ARBA00022729"/>
    </source>
</evidence>
<dbReference type="InterPro" id="IPR046771">
    <property type="entry name" value="pAdhesive_11"/>
</dbReference>
<feature type="compositionally biased region" description="Polar residues" evidence="4">
    <location>
        <begin position="785"/>
        <end position="794"/>
    </location>
</feature>
<feature type="signal peptide" evidence="6">
    <location>
        <begin position="1"/>
        <end position="21"/>
    </location>
</feature>
<proteinExistence type="inferred from homology"/>
<dbReference type="Gene3D" id="2.60.40.10">
    <property type="entry name" value="Immunoglobulins"/>
    <property type="match status" value="9"/>
</dbReference>
<organism evidence="9 10">
    <name type="scientific">Gracilibacillus caseinilyticus</name>
    <dbReference type="NCBI Taxonomy" id="2932256"/>
    <lineage>
        <taxon>Bacteria</taxon>
        <taxon>Bacillati</taxon>
        <taxon>Bacillota</taxon>
        <taxon>Bacilli</taxon>
        <taxon>Bacillales</taxon>
        <taxon>Bacillaceae</taxon>
        <taxon>Gracilibacillus</taxon>
    </lineage>
</organism>
<feature type="domain" description="SpaA-like prealbumin fold" evidence="7">
    <location>
        <begin position="1392"/>
        <end position="1478"/>
    </location>
</feature>
<dbReference type="SUPFAM" id="SSF49478">
    <property type="entry name" value="Cna protein B-type domain"/>
    <property type="match status" value="9"/>
</dbReference>
<feature type="region of interest" description="Disordered" evidence="4">
    <location>
        <begin position="141"/>
        <end position="213"/>
    </location>
</feature>
<sequence>MKKHASILLIAIMMFSQLSYSSSTIFAESNTNQSEDFNISLEEGASLKESIINIGSESIYDSLKITLPNDVDLNEEKTKALTEIDMNLSYQPDSNTVLIGPKTQSLSIKLVLNDVLEENKIIVEGYTNNELVASKDFAFSVEQEPSNPSTNPPNDSHTVDTSGSNSLQKESNTDSQSTKKNEGTEADVSSSESSTQDTNTKVTESANLSEDMVTPFSGNLNVDVDLSPRNAITLSGNAASYDLNLKFTGSRTEYTDAKITIDLPITTFTSFTQDVNDLTIDGVVPTYDTSNQQLVYAFDSIDTGRSYERLLKINTENGFSPNGYELVAQASFQANEQLPVSDGATVTIESSGSASVSKEFRSVEGNDRNIPTPGSKTLWEIKLDIPKKETGQMFLKEGSEITIADLLPDGLSFDSMETGPTPTLNGNELTWQFDAPTIDDQTSSNTSLFSQTIQVWLTVDQGTAGSTQNNQVEVETTYIDDSNSTVSGEHQVEIVDSETANGDIEGNWYVPVHLGPSNGKGDFAPFNNKNPNPIVYDDALLGFSHGIAPLPESEPGDFQEYTTIYRIDPHLTLDKLSTPGGFVYRPNASYPSGVPLDEEPRFNIVASVNGEEQLLIENVEQGKTYTRMDLGLAQSDRVDYIKYDFTYAPSGMLNAGRPNYYFSVEEGYTGEVVNTFNVYGVDANGNSFNYRYHQNDRNTIAGPRSATIAPKPDDEPPIAYVGVSLMEQSGGEVVTGSNRMEVKLTNSNSSTLAMQERLETVVLMPPGVTINDNPNPDYIDKDGQSSKNSTSAAGGSYEILSNNFNESGRQLVRIRWNDRLLRPGNDLAARLDVTISENTPNHLLFQVYGFSGDEKLVVPEGEGSAITDTTLESDTEDLNEDSTVDEPRLKSGNSYYMRGEYQIESEKLVKGELDEAFSSFGQTVPNGDIDYQLSFTNVSGKDISSMTLIDVLPSVGDLGITDNVDRGSQFTPTLNGEITIPSSWTDRVDVMYSTAKNPKRDDLTRNTDYPDTTEQLNNPPGAQDPNWMEANEVSDWSSIHSFKIQSKSNTDWLEGESITISFTMVAPSAQEVSEDVLNGNIEPTSRAAWNSFAIATDNGQPVEPLRVGVYMNYTNSVTLLKKAGDGTELEGAEFKLLDGAGNEIETGLVTDENGEIIVEDLLLGDYEFIETKAPTGYQLDSTPIPFSVEATQQEPIEVVSENTPVPGAVELLKVGEDEEPLEGATFTLLNHNDEELQSGLTTDQNGQLLIEDLQPGNYQLVETKAPFGHELDETPITFEIVFNQQETLQLTMENEQSTGAVELTKTGEDGNVLEGVEFELQDEEGNTLQENLTTDADGKLVVQELKPGNYQFVEISTIPGYDVDDTPIPFEIALGQTEPTEVSFENPLTPGAVALTKVGEEGEALEGAEFTLRNEAGDELQTGLTTDENGQLLIEDLKPDNYELVEMKAPFGYQLDETPIAFEIVFDQQETLQLTMENSYIPSTFELTKQGEDGRLLEGVVFELQDSDGETLQEGFTTDEQGKITIADLDPGSYQLVETETIPGYDLDATPIMFDIGLGQTETTEVSFENPLTPGSVALTKVGEADSGLTGAIFELQNEQGETLQMGLATDENGKLVIEDLKPGSYQLVETEAPFGYELDSTPIPFEIDFDQEETLNLTMENSMSTGSVELTKVDEETGETLAGATFELQQEGKVLQENLKTDANGKLLVEDLTPGTYQFVETEAPDGYQLDTAPLTFTIDLGQSETLLISTDNAIVKGDFELTKVDFDNPSLSLAGVKFELQDAEGNILREDLVTGQGGKLLIEDLRPGRYLLKEVKPLEGYRSHLPVSFTIDRGQLAAKKIELTNKQIRSGVELIKLDSKNKEKTLQGAEFSLKSEDGELIAQDLTTDENGMIVVDYLKPGEYYFTETKAPKGYTLDSSPIRFTIELGQSERTKVEVLNQMEENDEETTQSTLPATATNIFNYTLFGSLLVIGGMITFMFYRRRRQ</sequence>
<evidence type="ECO:0000256" key="6">
    <source>
        <dbReference type="SAM" id="SignalP"/>
    </source>
</evidence>
<keyword evidence="5" id="KW-1133">Transmembrane helix</keyword>
<evidence type="ECO:0008006" key="11">
    <source>
        <dbReference type="Google" id="ProtNLM"/>
    </source>
</evidence>
<dbReference type="PANTHER" id="PTHR36108:SF13">
    <property type="entry name" value="COLOSSIN-B-RELATED"/>
    <property type="match status" value="1"/>
</dbReference>
<evidence type="ECO:0000313" key="9">
    <source>
        <dbReference type="EMBL" id="UOQ49319.1"/>
    </source>
</evidence>
<feature type="domain" description="SpaA-like prealbumin fold" evidence="7">
    <location>
        <begin position="1299"/>
        <end position="1385"/>
    </location>
</feature>
<evidence type="ECO:0000256" key="5">
    <source>
        <dbReference type="SAM" id="Phobius"/>
    </source>
</evidence>
<evidence type="ECO:0000256" key="4">
    <source>
        <dbReference type="SAM" id="MobiDB-lite"/>
    </source>
</evidence>
<feature type="region of interest" description="Disordered" evidence="4">
    <location>
        <begin position="998"/>
        <end position="1025"/>
    </location>
</feature>
<dbReference type="EMBL" id="CP095072">
    <property type="protein sequence ID" value="UOQ49319.1"/>
    <property type="molecule type" value="Genomic_DNA"/>
</dbReference>
<keyword evidence="2" id="KW-0964">Secreted</keyword>
<accession>A0ABY4F082</accession>
<feature type="domain" description="Putative adhesive" evidence="8">
    <location>
        <begin position="34"/>
        <end position="139"/>
    </location>
</feature>
<dbReference type="PANTHER" id="PTHR36108">
    <property type="entry name" value="COLOSSIN-B-RELATED"/>
    <property type="match status" value="1"/>
</dbReference>
<feature type="region of interest" description="Disordered" evidence="4">
    <location>
        <begin position="773"/>
        <end position="794"/>
    </location>
</feature>
<evidence type="ECO:0000256" key="2">
    <source>
        <dbReference type="ARBA" id="ARBA00022525"/>
    </source>
</evidence>
<evidence type="ECO:0000313" key="10">
    <source>
        <dbReference type="Proteomes" id="UP000831782"/>
    </source>
</evidence>
<feature type="compositionally biased region" description="Polar residues" evidence="4">
    <location>
        <begin position="187"/>
        <end position="208"/>
    </location>
</feature>
<feature type="chain" id="PRO_5045306566" description="LPXTG-motif cell wall anchor domain-containing protein" evidence="6">
    <location>
        <begin position="22"/>
        <end position="1988"/>
    </location>
</feature>
<dbReference type="InterPro" id="IPR013783">
    <property type="entry name" value="Ig-like_fold"/>
</dbReference>
<feature type="compositionally biased region" description="Polar residues" evidence="4">
    <location>
        <begin position="159"/>
        <end position="176"/>
    </location>
</feature>
<feature type="domain" description="SpaA-like prealbumin fold" evidence="7">
    <location>
        <begin position="1575"/>
        <end position="1662"/>
    </location>
</feature>
<feature type="compositionally biased region" description="Low complexity" evidence="4">
    <location>
        <begin position="145"/>
        <end position="156"/>
    </location>
</feature>
<keyword evidence="10" id="KW-1185">Reference proteome</keyword>
<comment type="similarity">
    <text evidence="1">Belongs to the serine-aspartate repeat-containing protein (SDr) family.</text>
</comment>
<dbReference type="Pfam" id="PF17802">
    <property type="entry name" value="SpaA"/>
    <property type="match status" value="9"/>
</dbReference>
<feature type="domain" description="SpaA-like prealbumin fold" evidence="7">
    <location>
        <begin position="1116"/>
        <end position="1201"/>
    </location>
</feature>
<dbReference type="InterPro" id="IPR041033">
    <property type="entry name" value="SpaA_PFL_dom_1"/>
</dbReference>
<feature type="domain" description="SpaA-like prealbumin fold" evidence="7">
    <location>
        <begin position="1759"/>
        <end position="1848"/>
    </location>
</feature>
<feature type="domain" description="SpaA-like prealbumin fold" evidence="7">
    <location>
        <begin position="1208"/>
        <end position="1295"/>
    </location>
</feature>
<feature type="domain" description="SpaA-like prealbumin fold" evidence="7">
    <location>
        <begin position="1854"/>
        <end position="1941"/>
    </location>
</feature>
<keyword evidence="5" id="KW-0812">Transmembrane</keyword>
<protein>
    <recommendedName>
        <fullName evidence="11">LPXTG-motif cell wall anchor domain-containing protein</fullName>
    </recommendedName>
</protein>
<feature type="domain" description="SpaA-like prealbumin fold" evidence="7">
    <location>
        <begin position="1667"/>
        <end position="1744"/>
    </location>
</feature>
<reference evidence="9 10" key="1">
    <citation type="submission" date="2022-04" db="EMBL/GenBank/DDBJ databases">
        <title>Gracilibacillus sp. isolated from saltern.</title>
        <authorList>
            <person name="Won M."/>
            <person name="Lee C.-M."/>
            <person name="Woen H.-Y."/>
            <person name="Kwon S.-W."/>
        </authorList>
    </citation>
    <scope>NUCLEOTIDE SEQUENCE [LARGE SCALE GENOMIC DNA]</scope>
    <source>
        <strain evidence="9 10">SSWR10-1</strain>
    </source>
</reference>
<keyword evidence="3 6" id="KW-0732">Signal</keyword>
<dbReference type="Pfam" id="PF20596">
    <property type="entry name" value="pAdhesive_11"/>
    <property type="match status" value="1"/>
</dbReference>
<keyword evidence="5" id="KW-0472">Membrane</keyword>
<name>A0ABY4F082_9BACI</name>
<feature type="transmembrane region" description="Helical" evidence="5">
    <location>
        <begin position="1962"/>
        <end position="1983"/>
    </location>
</feature>
<dbReference type="Proteomes" id="UP000831782">
    <property type="component" value="Chromosome"/>
</dbReference>
<feature type="compositionally biased region" description="Polar residues" evidence="4">
    <location>
        <begin position="1006"/>
        <end position="1020"/>
    </location>
</feature>